<proteinExistence type="predicted"/>
<dbReference type="Proteomes" id="UP000734854">
    <property type="component" value="Unassembled WGS sequence"/>
</dbReference>
<protein>
    <submittedName>
        <fullName evidence="1">Uncharacterized protein</fullName>
    </submittedName>
</protein>
<reference evidence="1 2" key="1">
    <citation type="submission" date="2020-08" db="EMBL/GenBank/DDBJ databases">
        <title>Plant Genome Project.</title>
        <authorList>
            <person name="Zhang R.-G."/>
        </authorList>
    </citation>
    <scope>NUCLEOTIDE SEQUENCE [LARGE SCALE GENOMIC DNA]</scope>
    <source>
        <tissue evidence="1">Rhizome</tissue>
    </source>
</reference>
<name>A0A8J5H009_ZINOF</name>
<accession>A0A8J5H009</accession>
<comment type="caution">
    <text evidence="1">The sequence shown here is derived from an EMBL/GenBank/DDBJ whole genome shotgun (WGS) entry which is preliminary data.</text>
</comment>
<evidence type="ECO:0000313" key="2">
    <source>
        <dbReference type="Proteomes" id="UP000734854"/>
    </source>
</evidence>
<organism evidence="1 2">
    <name type="scientific">Zingiber officinale</name>
    <name type="common">Ginger</name>
    <name type="synonym">Amomum zingiber</name>
    <dbReference type="NCBI Taxonomy" id="94328"/>
    <lineage>
        <taxon>Eukaryota</taxon>
        <taxon>Viridiplantae</taxon>
        <taxon>Streptophyta</taxon>
        <taxon>Embryophyta</taxon>
        <taxon>Tracheophyta</taxon>
        <taxon>Spermatophyta</taxon>
        <taxon>Magnoliopsida</taxon>
        <taxon>Liliopsida</taxon>
        <taxon>Zingiberales</taxon>
        <taxon>Zingiberaceae</taxon>
        <taxon>Zingiber</taxon>
    </lineage>
</organism>
<keyword evidence="2" id="KW-1185">Reference proteome</keyword>
<gene>
    <name evidence="1" type="ORF">ZIOFF_024941</name>
</gene>
<dbReference type="EMBL" id="JACMSC010000007">
    <property type="protein sequence ID" value="KAG6514573.1"/>
    <property type="molecule type" value="Genomic_DNA"/>
</dbReference>
<evidence type="ECO:0000313" key="1">
    <source>
        <dbReference type="EMBL" id="KAG6514573.1"/>
    </source>
</evidence>
<dbReference type="AlphaFoldDB" id="A0A8J5H009"/>
<sequence length="114" mass="12486">MCCVRATWKGAPSTLSCSGSRTPIKGQANNATIFMTKFYDRANLIDLYISVGPNSLHPDTFIFRYTFVRGLWVYLEPDLWLCGLALVQKLASMSARGGLNAKGRAGGKIIPLTL</sequence>